<comment type="caution">
    <text evidence="1">The sequence shown here is derived from an EMBL/GenBank/DDBJ whole genome shotgun (WGS) entry which is preliminary data.</text>
</comment>
<dbReference type="Proteomes" id="UP000297229">
    <property type="component" value="Unassembled WGS sequence"/>
</dbReference>
<reference evidence="1 2" key="1">
    <citation type="submission" date="2017-12" db="EMBL/GenBank/DDBJ databases">
        <title>Comparative genomics of Botrytis spp.</title>
        <authorList>
            <person name="Valero-Jimenez C.A."/>
            <person name="Tapia P."/>
            <person name="Veloso J."/>
            <person name="Silva-Moreno E."/>
            <person name="Staats M."/>
            <person name="Valdes J.H."/>
            <person name="Van Kan J.A.L."/>
        </authorList>
    </citation>
    <scope>NUCLEOTIDE SEQUENCE [LARGE SCALE GENOMIC DNA]</scope>
    <source>
        <strain evidence="1 2">Be9601</strain>
    </source>
</reference>
<organism evidence="1 2">
    <name type="scientific">Botrytis elliptica</name>
    <dbReference type="NCBI Taxonomy" id="278938"/>
    <lineage>
        <taxon>Eukaryota</taxon>
        <taxon>Fungi</taxon>
        <taxon>Dikarya</taxon>
        <taxon>Ascomycota</taxon>
        <taxon>Pezizomycotina</taxon>
        <taxon>Leotiomycetes</taxon>
        <taxon>Helotiales</taxon>
        <taxon>Sclerotiniaceae</taxon>
        <taxon>Botrytis</taxon>
    </lineage>
</organism>
<evidence type="ECO:0000313" key="1">
    <source>
        <dbReference type="EMBL" id="TGO77657.1"/>
    </source>
</evidence>
<accession>A0A4Z1K8F3</accession>
<dbReference type="EMBL" id="PQXM01000096">
    <property type="protein sequence ID" value="TGO77657.1"/>
    <property type="molecule type" value="Genomic_DNA"/>
</dbReference>
<sequence>MPIDASVICVTCITASVFHLQTRLVCRKLPREQQSDKQKNKTFDEGDQFFDLEEYVGSSVMDS</sequence>
<name>A0A4Z1K8F3_9HELO</name>
<keyword evidence="2" id="KW-1185">Reference proteome</keyword>
<gene>
    <name evidence="1" type="ORF">BELL_0096g00070</name>
</gene>
<dbReference type="AlphaFoldDB" id="A0A4Z1K8F3"/>
<evidence type="ECO:0000313" key="2">
    <source>
        <dbReference type="Proteomes" id="UP000297229"/>
    </source>
</evidence>
<protein>
    <submittedName>
        <fullName evidence="1">Uncharacterized protein</fullName>
    </submittedName>
</protein>
<proteinExistence type="predicted"/>